<keyword evidence="3" id="KW-1185">Reference proteome</keyword>
<evidence type="ECO:0000313" key="2">
    <source>
        <dbReference type="EMBL" id="DAZ95305.1"/>
    </source>
</evidence>
<evidence type="ECO:0000313" key="3">
    <source>
        <dbReference type="Proteomes" id="UP001146120"/>
    </source>
</evidence>
<dbReference type="EMBL" id="DAKRPA010000210">
    <property type="protein sequence ID" value="DAZ95305.1"/>
    <property type="molecule type" value="Genomic_DNA"/>
</dbReference>
<reference evidence="2" key="2">
    <citation type="journal article" date="2023" name="Microbiol Resour">
        <title>Decontamination and Annotation of the Draft Genome Sequence of the Oomycete Lagenidium giganteum ARSEF 373.</title>
        <authorList>
            <person name="Morgan W.R."/>
            <person name="Tartar A."/>
        </authorList>
    </citation>
    <scope>NUCLEOTIDE SEQUENCE</scope>
    <source>
        <strain evidence="2">ARSEF 373</strain>
    </source>
</reference>
<evidence type="ECO:0000259" key="1">
    <source>
        <dbReference type="Pfam" id="PF21530"/>
    </source>
</evidence>
<gene>
    <name evidence="2" type="ORF">N0F65_006558</name>
</gene>
<dbReference type="Proteomes" id="UP001146120">
    <property type="component" value="Unassembled WGS sequence"/>
</dbReference>
<dbReference type="AlphaFoldDB" id="A0AAV2YMW5"/>
<dbReference type="PANTHER" id="PTHR23274">
    <property type="entry name" value="DNA HELICASE-RELATED"/>
    <property type="match status" value="1"/>
</dbReference>
<proteinExistence type="predicted"/>
<dbReference type="Pfam" id="PF21530">
    <property type="entry name" value="Pif1_2B_dom"/>
    <property type="match status" value="1"/>
</dbReference>
<dbReference type="GO" id="GO:0005657">
    <property type="term" value="C:replication fork"/>
    <property type="evidence" value="ECO:0007669"/>
    <property type="project" value="TreeGrafter"/>
</dbReference>
<dbReference type="InterPro" id="IPR049163">
    <property type="entry name" value="Pif1-like_2B_dom"/>
</dbReference>
<name>A0AAV2YMW5_9STRA</name>
<protein>
    <recommendedName>
        <fullName evidence="1">DNA helicase Pif1-like 2B domain-containing protein</fullName>
    </recommendedName>
</protein>
<dbReference type="GO" id="GO:0006260">
    <property type="term" value="P:DNA replication"/>
    <property type="evidence" value="ECO:0007669"/>
    <property type="project" value="TreeGrafter"/>
</dbReference>
<sequence length="108" mass="12065">MYHSIGRLKCPPFEQISSQFAFKHSEFLNSLNISGLPPHKLTLKIGMVLILLRSISQTLCNGTRLILRGFGNSYLKAEVATGDQVGKIVFIPRIPICPSSPPINFKRR</sequence>
<organism evidence="2 3">
    <name type="scientific">Lagenidium giganteum</name>
    <dbReference type="NCBI Taxonomy" id="4803"/>
    <lineage>
        <taxon>Eukaryota</taxon>
        <taxon>Sar</taxon>
        <taxon>Stramenopiles</taxon>
        <taxon>Oomycota</taxon>
        <taxon>Peronosporomycetes</taxon>
        <taxon>Pythiales</taxon>
        <taxon>Pythiaceae</taxon>
    </lineage>
</organism>
<comment type="caution">
    <text evidence="2">The sequence shown here is derived from an EMBL/GenBank/DDBJ whole genome shotgun (WGS) entry which is preliminary data.</text>
</comment>
<accession>A0AAV2YMW5</accession>
<dbReference type="PANTHER" id="PTHR23274:SF51">
    <property type="entry name" value="OS03G0423850 PROTEIN"/>
    <property type="match status" value="1"/>
</dbReference>
<reference evidence="2" key="1">
    <citation type="submission" date="2022-11" db="EMBL/GenBank/DDBJ databases">
        <authorList>
            <person name="Morgan W.R."/>
            <person name="Tartar A."/>
        </authorList>
    </citation>
    <scope>NUCLEOTIDE SEQUENCE</scope>
    <source>
        <strain evidence="2">ARSEF 373</strain>
    </source>
</reference>
<feature type="domain" description="DNA helicase Pif1-like 2B" evidence="1">
    <location>
        <begin position="26"/>
        <end position="68"/>
    </location>
</feature>